<sequence length="130" mass="15064">MNKVKSVCIIDDDKIFIYTLKHLLGKMDFCEDFILYHNGLEAVKGLTARMENQDQVPDIILLDLNMPIMDGWEFLKEVSSNSELKKIKTFIVTSSIDPEDFKRTKDHSNVEGYITKPLNSKKLKEVFNHL</sequence>
<dbReference type="Gene3D" id="3.40.50.2300">
    <property type="match status" value="1"/>
</dbReference>
<dbReference type="GO" id="GO:0000160">
    <property type="term" value="P:phosphorelay signal transduction system"/>
    <property type="evidence" value="ECO:0007669"/>
    <property type="project" value="InterPro"/>
</dbReference>
<protein>
    <recommendedName>
        <fullName evidence="2">Response regulatory domain-containing protein</fullName>
    </recommendedName>
</protein>
<keyword evidence="4" id="KW-1185">Reference proteome</keyword>
<evidence type="ECO:0000259" key="2">
    <source>
        <dbReference type="PROSITE" id="PS50110"/>
    </source>
</evidence>
<evidence type="ECO:0000313" key="4">
    <source>
        <dbReference type="Proteomes" id="UP000077013"/>
    </source>
</evidence>
<evidence type="ECO:0000313" key="3">
    <source>
        <dbReference type="EMBL" id="OAB75997.1"/>
    </source>
</evidence>
<feature type="domain" description="Response regulatory" evidence="2">
    <location>
        <begin position="6"/>
        <end position="130"/>
    </location>
</feature>
<dbReference type="AlphaFoldDB" id="A0A167EY56"/>
<organism evidence="3 4">
    <name type="scientific">Cochleicola gelatinilyticus</name>
    <dbReference type="NCBI Taxonomy" id="1763537"/>
    <lineage>
        <taxon>Bacteria</taxon>
        <taxon>Pseudomonadati</taxon>
        <taxon>Bacteroidota</taxon>
        <taxon>Flavobacteriia</taxon>
        <taxon>Flavobacteriales</taxon>
        <taxon>Flavobacteriaceae</taxon>
        <taxon>Cochleicola</taxon>
    </lineage>
</organism>
<dbReference type="InterPro" id="IPR001789">
    <property type="entry name" value="Sig_transdc_resp-reg_receiver"/>
</dbReference>
<feature type="modified residue" description="4-aspartylphosphate" evidence="1">
    <location>
        <position position="63"/>
    </location>
</feature>
<dbReference type="OrthoDB" id="673128at2"/>
<dbReference type="InterPro" id="IPR052893">
    <property type="entry name" value="TCS_response_regulator"/>
</dbReference>
<comment type="caution">
    <text evidence="3">The sequence shown here is derived from an EMBL/GenBank/DDBJ whole genome shotgun (WGS) entry which is preliminary data.</text>
</comment>
<accession>A0A167EY56</accession>
<dbReference type="EMBL" id="LRXL01000052">
    <property type="protein sequence ID" value="OAB75997.1"/>
    <property type="molecule type" value="Genomic_DNA"/>
</dbReference>
<dbReference type="Pfam" id="PF00072">
    <property type="entry name" value="Response_reg"/>
    <property type="match status" value="1"/>
</dbReference>
<evidence type="ECO:0000256" key="1">
    <source>
        <dbReference type="PROSITE-ProRule" id="PRU00169"/>
    </source>
</evidence>
<dbReference type="Proteomes" id="UP000077013">
    <property type="component" value="Unassembled WGS sequence"/>
</dbReference>
<proteinExistence type="predicted"/>
<dbReference type="SMART" id="SM00448">
    <property type="entry name" value="REC"/>
    <property type="match status" value="1"/>
</dbReference>
<name>A0A167EY56_9FLAO</name>
<dbReference type="RefSeq" id="WP_068593253.1">
    <property type="nucleotide sequence ID" value="NZ_LRXL01000052.1"/>
</dbReference>
<dbReference type="STRING" id="1763537.ULVI_13105"/>
<dbReference type="InterPro" id="IPR011006">
    <property type="entry name" value="CheY-like_superfamily"/>
</dbReference>
<dbReference type="PANTHER" id="PTHR44520:SF2">
    <property type="entry name" value="RESPONSE REGULATOR RCP1"/>
    <property type="match status" value="1"/>
</dbReference>
<gene>
    <name evidence="3" type="ORF">ULVI_13105</name>
</gene>
<dbReference type="SUPFAM" id="SSF52172">
    <property type="entry name" value="CheY-like"/>
    <property type="match status" value="1"/>
</dbReference>
<dbReference type="PANTHER" id="PTHR44520">
    <property type="entry name" value="RESPONSE REGULATOR RCP1-RELATED"/>
    <property type="match status" value="1"/>
</dbReference>
<keyword evidence="1" id="KW-0597">Phosphoprotein</keyword>
<dbReference type="PROSITE" id="PS50110">
    <property type="entry name" value="RESPONSE_REGULATORY"/>
    <property type="match status" value="1"/>
</dbReference>
<reference evidence="3 4" key="1">
    <citation type="submission" date="2016-02" db="EMBL/GenBank/DDBJ databases">
        <title>Ulvibacter sp. LPB0005, isolated from Thais luteostoma.</title>
        <authorList>
            <person name="Shin S.-K."/>
            <person name="Yi H."/>
        </authorList>
    </citation>
    <scope>NUCLEOTIDE SEQUENCE [LARGE SCALE GENOMIC DNA]</scope>
    <source>
        <strain evidence="3 4">LPB0005</strain>
    </source>
</reference>